<keyword evidence="5 16" id="KW-0285">Flavoprotein</keyword>
<feature type="modified residue" description="FMN phosphoryl threonine" evidence="16">
    <location>
        <position position="224"/>
    </location>
</feature>
<evidence type="ECO:0000256" key="11">
    <source>
        <dbReference type="ARBA" id="ARBA00023053"/>
    </source>
</evidence>
<keyword evidence="14 16" id="KW-0472">Membrane</keyword>
<feature type="domain" description="FMN-binding" evidence="18">
    <location>
        <begin position="140"/>
        <end position="241"/>
    </location>
</feature>
<dbReference type="Pfam" id="PF04205">
    <property type="entry name" value="FMN_bind"/>
    <property type="match status" value="1"/>
</dbReference>
<dbReference type="Proteomes" id="UP001562065">
    <property type="component" value="Unassembled WGS sequence"/>
</dbReference>
<comment type="caution">
    <text evidence="19">The sequence shown here is derived from an EMBL/GenBank/DDBJ whole genome shotgun (WGS) entry which is preliminary data.</text>
</comment>
<evidence type="ECO:0000256" key="8">
    <source>
        <dbReference type="ARBA" id="ARBA00022967"/>
    </source>
</evidence>
<proteinExistence type="inferred from homology"/>
<dbReference type="EC" id="7.2.1.1" evidence="16 17"/>
<evidence type="ECO:0000256" key="13">
    <source>
        <dbReference type="ARBA" id="ARBA00023075"/>
    </source>
</evidence>
<keyword evidence="7 16" id="KW-0812">Transmembrane</keyword>
<keyword evidence="1 16" id="KW-0813">Transport</keyword>
<evidence type="ECO:0000256" key="9">
    <source>
        <dbReference type="ARBA" id="ARBA00022989"/>
    </source>
</evidence>
<evidence type="ECO:0000256" key="7">
    <source>
        <dbReference type="ARBA" id="ARBA00022692"/>
    </source>
</evidence>
<dbReference type="PANTHER" id="PTHR37838:SF1">
    <property type="entry name" value="NA(+)-TRANSLOCATING NADH-QUINONE REDUCTASE SUBUNIT C"/>
    <property type="match status" value="1"/>
</dbReference>
<evidence type="ECO:0000313" key="19">
    <source>
        <dbReference type="EMBL" id="MEY1661783.1"/>
    </source>
</evidence>
<gene>
    <name evidence="16" type="primary">nqrC</name>
    <name evidence="19" type="ORF">AB5I84_06435</name>
</gene>
<organism evidence="19 20">
    <name type="scientific">Isoalcanivorax beigongshangi</name>
    <dbReference type="NCBI Taxonomy" id="3238810"/>
    <lineage>
        <taxon>Bacteria</taxon>
        <taxon>Pseudomonadati</taxon>
        <taxon>Pseudomonadota</taxon>
        <taxon>Gammaproteobacteria</taxon>
        <taxon>Oceanospirillales</taxon>
        <taxon>Alcanivoracaceae</taxon>
        <taxon>Isoalcanivorax</taxon>
    </lineage>
</organism>
<evidence type="ECO:0000256" key="3">
    <source>
        <dbReference type="ARBA" id="ARBA00022519"/>
    </source>
</evidence>
<dbReference type="HAMAP" id="MF_00427">
    <property type="entry name" value="NqrC"/>
    <property type="match status" value="1"/>
</dbReference>
<comment type="subunit">
    <text evidence="16 17">Composed of six subunits; NqrA, NqrB, NqrC, NqrD, NqrE and NqrF.</text>
</comment>
<evidence type="ECO:0000256" key="5">
    <source>
        <dbReference type="ARBA" id="ARBA00022630"/>
    </source>
</evidence>
<comment type="function">
    <text evidence="16">NQR complex catalyzes the reduction of ubiquinone-1 to ubiquinol by two successive reactions, coupled with the transport of Na(+) ions from the cytoplasm to the periplasm. NqrA to NqrE are probably involved in the second step, the conversion of ubisemiquinone to ubiquinol.</text>
</comment>
<dbReference type="InterPro" id="IPR010204">
    <property type="entry name" value="NqrC"/>
</dbReference>
<comment type="catalytic activity">
    <reaction evidence="16 17">
        <text>a ubiquinone + n Na(+)(in) + NADH + H(+) = a ubiquinol + n Na(+)(out) + NAD(+)</text>
        <dbReference type="Rhea" id="RHEA:47748"/>
        <dbReference type="Rhea" id="RHEA-COMP:9565"/>
        <dbReference type="Rhea" id="RHEA-COMP:9566"/>
        <dbReference type="ChEBI" id="CHEBI:15378"/>
        <dbReference type="ChEBI" id="CHEBI:16389"/>
        <dbReference type="ChEBI" id="CHEBI:17976"/>
        <dbReference type="ChEBI" id="CHEBI:29101"/>
        <dbReference type="ChEBI" id="CHEBI:57540"/>
        <dbReference type="ChEBI" id="CHEBI:57945"/>
        <dbReference type="EC" id="7.2.1.1"/>
    </reaction>
</comment>
<comment type="similarity">
    <text evidence="16 17">Belongs to the NqrC family.</text>
</comment>
<keyword evidence="6 16" id="KW-0288">FMN</keyword>
<keyword evidence="12 16" id="KW-0406">Ion transport</keyword>
<keyword evidence="15 16" id="KW-0739">Sodium transport</keyword>
<dbReference type="PANTHER" id="PTHR37838">
    <property type="entry name" value="NA(+)-TRANSLOCATING NADH-QUINONE REDUCTASE SUBUNIT C"/>
    <property type="match status" value="1"/>
</dbReference>
<dbReference type="PIRSF" id="PIRSF009437">
    <property type="entry name" value="NQR-1_subunit_C"/>
    <property type="match status" value="1"/>
</dbReference>
<evidence type="ECO:0000256" key="1">
    <source>
        <dbReference type="ARBA" id="ARBA00022448"/>
    </source>
</evidence>
<evidence type="ECO:0000256" key="16">
    <source>
        <dbReference type="HAMAP-Rule" id="MF_00427"/>
    </source>
</evidence>
<keyword evidence="20" id="KW-1185">Reference proteome</keyword>
<reference evidence="19 20" key="1">
    <citation type="submission" date="2024-07" db="EMBL/GenBank/DDBJ databases">
        <authorList>
            <person name="Ren Q."/>
        </authorList>
    </citation>
    <scope>NUCLEOTIDE SEQUENCE [LARGE SCALE GENOMIC DNA]</scope>
    <source>
        <strain evidence="19 20">REN37</strain>
    </source>
</reference>
<comment type="caution">
    <text evidence="16">Lacks conserved residue(s) required for the propagation of feature annotation.</text>
</comment>
<dbReference type="SMART" id="SM00900">
    <property type="entry name" value="FMN_bind"/>
    <property type="match status" value="1"/>
</dbReference>
<keyword evidence="3" id="KW-0997">Cell inner membrane</keyword>
<evidence type="ECO:0000256" key="14">
    <source>
        <dbReference type="ARBA" id="ARBA00023136"/>
    </source>
</evidence>
<feature type="transmembrane region" description="Helical" evidence="16">
    <location>
        <begin position="12"/>
        <end position="33"/>
    </location>
</feature>
<dbReference type="InterPro" id="IPR007329">
    <property type="entry name" value="FMN-bd"/>
</dbReference>
<evidence type="ECO:0000313" key="20">
    <source>
        <dbReference type="Proteomes" id="UP001562065"/>
    </source>
</evidence>
<comment type="cofactor">
    <cofactor evidence="16 17">
        <name>FMN</name>
        <dbReference type="ChEBI" id="CHEBI:58210"/>
    </cofactor>
</comment>
<keyword evidence="11 16" id="KW-0915">Sodium</keyword>
<dbReference type="RefSeq" id="WP_369455032.1">
    <property type="nucleotide sequence ID" value="NZ_JBGCUO010000001.1"/>
</dbReference>
<keyword evidence="9 16" id="KW-1133">Transmembrane helix</keyword>
<comment type="subcellular location">
    <subcellularLocation>
        <location evidence="16">Cell membrane</location>
        <topology evidence="16">Single-pass membrane protein</topology>
    </subcellularLocation>
</comment>
<keyword evidence="10 16" id="KW-0520">NAD</keyword>
<keyword evidence="8 16" id="KW-1278">Translocase</keyword>
<keyword evidence="4 16" id="KW-0597">Phosphoprotein</keyword>
<keyword evidence="13 16" id="KW-0830">Ubiquinone</keyword>
<evidence type="ECO:0000256" key="4">
    <source>
        <dbReference type="ARBA" id="ARBA00022553"/>
    </source>
</evidence>
<evidence type="ECO:0000256" key="15">
    <source>
        <dbReference type="ARBA" id="ARBA00023201"/>
    </source>
</evidence>
<dbReference type="NCBIfam" id="NF003749">
    <property type="entry name" value="PRK05346.1-5"/>
    <property type="match status" value="1"/>
</dbReference>
<evidence type="ECO:0000259" key="18">
    <source>
        <dbReference type="SMART" id="SM00900"/>
    </source>
</evidence>
<evidence type="ECO:0000256" key="2">
    <source>
        <dbReference type="ARBA" id="ARBA00022475"/>
    </source>
</evidence>
<evidence type="ECO:0000256" key="17">
    <source>
        <dbReference type="PIRNR" id="PIRNR009437"/>
    </source>
</evidence>
<sequence>MAFNKDSTGGTLLAAFIICLVCGVIVAVAAVMLRPMQNENRALDRQKNVLIAANAYQPGMDVKQAFERVERRFVELASGTEVERPDSYDQAKAAADPEQSTALAVDPAGIRRLPDVAEVFFLRNDDGSLRSIVLPVSGYGLWSTLYGYLALEPDANTVAGLVFYDHGETPGLGGEVDNPAWRAQWVGKTLTDSNGRVQIEVVKGSVDASSSTAQYKVDGLSGATLTSQGVSQLVRFWVGEQAFGPYLSRLRSGAVSE</sequence>
<dbReference type="NCBIfam" id="TIGR01938">
    <property type="entry name" value="nqrC"/>
    <property type="match status" value="1"/>
</dbReference>
<evidence type="ECO:0000256" key="12">
    <source>
        <dbReference type="ARBA" id="ARBA00023065"/>
    </source>
</evidence>
<accession>A0ABV4AIW0</accession>
<evidence type="ECO:0000256" key="10">
    <source>
        <dbReference type="ARBA" id="ARBA00023027"/>
    </source>
</evidence>
<evidence type="ECO:0000256" key="6">
    <source>
        <dbReference type="ARBA" id="ARBA00022643"/>
    </source>
</evidence>
<name>A0ABV4AIW0_9GAMM</name>
<keyword evidence="2 16" id="KW-1003">Cell membrane</keyword>
<protein>
    <recommendedName>
        <fullName evidence="16 17">Na(+)-translocating NADH-quinone reductase subunit C</fullName>
        <shortName evidence="16 17">Na(+)-NQR subunit C</shortName>
        <shortName evidence="16 17">Na(+)-translocating NQR subunit C</shortName>
        <ecNumber evidence="16 17">7.2.1.1</ecNumber>
    </recommendedName>
    <alternativeName>
        <fullName evidence="16 17">NQR complex subunit C</fullName>
    </alternativeName>
    <alternativeName>
        <fullName evidence="16 17">NQR-1 subunit C</fullName>
    </alternativeName>
</protein>
<dbReference type="EMBL" id="JBGCUO010000001">
    <property type="protein sequence ID" value="MEY1661783.1"/>
    <property type="molecule type" value="Genomic_DNA"/>
</dbReference>